<evidence type="ECO:0000259" key="7">
    <source>
        <dbReference type="Pfam" id="PF04138"/>
    </source>
</evidence>
<dbReference type="GO" id="GO:0000271">
    <property type="term" value="P:polysaccharide biosynthetic process"/>
    <property type="evidence" value="ECO:0007669"/>
    <property type="project" value="InterPro"/>
</dbReference>
<dbReference type="KEGG" id="cser:CCO03_02110"/>
<keyword evidence="9" id="KW-1185">Reference proteome</keyword>
<feature type="domain" description="GtrA/DPMS transmembrane" evidence="7">
    <location>
        <begin position="34"/>
        <end position="150"/>
    </location>
</feature>
<evidence type="ECO:0000256" key="6">
    <source>
        <dbReference type="SAM" id="Phobius"/>
    </source>
</evidence>
<feature type="transmembrane region" description="Helical" evidence="6">
    <location>
        <begin position="60"/>
        <end position="82"/>
    </location>
</feature>
<dbReference type="PANTHER" id="PTHR38459:SF1">
    <property type="entry name" value="PROPHAGE BACTOPRENOL-LINKED GLUCOSE TRANSLOCASE HOMOLOG"/>
    <property type="match status" value="1"/>
</dbReference>
<dbReference type="Proteomes" id="UP000196138">
    <property type="component" value="Chromosome"/>
</dbReference>
<dbReference type="PANTHER" id="PTHR38459">
    <property type="entry name" value="PROPHAGE BACTOPRENOL-LINKED GLUCOSE TRANSLOCASE HOMOLOG"/>
    <property type="match status" value="1"/>
</dbReference>
<feature type="transmembrane region" description="Helical" evidence="6">
    <location>
        <begin position="27"/>
        <end position="48"/>
    </location>
</feature>
<feature type="transmembrane region" description="Helical" evidence="6">
    <location>
        <begin position="127"/>
        <end position="145"/>
    </location>
</feature>
<evidence type="ECO:0000313" key="9">
    <source>
        <dbReference type="Proteomes" id="UP000196138"/>
    </source>
</evidence>
<gene>
    <name evidence="8" type="ORF">CCO03_02110</name>
</gene>
<dbReference type="AlphaFoldDB" id="A0A1Y0EJK3"/>
<dbReference type="EMBL" id="CP021455">
    <property type="protein sequence ID" value="ARU03640.1"/>
    <property type="molecule type" value="Genomic_DNA"/>
</dbReference>
<proteinExistence type="inferred from homology"/>
<dbReference type="GO" id="GO:0005886">
    <property type="term" value="C:plasma membrane"/>
    <property type="evidence" value="ECO:0007669"/>
    <property type="project" value="TreeGrafter"/>
</dbReference>
<evidence type="ECO:0000256" key="3">
    <source>
        <dbReference type="ARBA" id="ARBA00022692"/>
    </source>
</evidence>
<dbReference type="InterPro" id="IPR051401">
    <property type="entry name" value="GtrA_CellWall_Glycosyl"/>
</dbReference>
<sequence length="168" mass="18056">MRPALTALVRLVDGLAQLAHRLMGRRLPLSLLSFGVVGSLGVGVHMAVLQLSLATWSARFLPANTAAMLVATAFNYLLNNAATFRQQALRGPRWWLGFGLYLLITSLGLAANLGVAQAVHQHTHRPAASALAGIVVGALWNYLMSRTLVWRLLHRGGDAPAPSEPPRP</sequence>
<keyword evidence="3 6" id="KW-0812">Transmembrane</keyword>
<feature type="transmembrane region" description="Helical" evidence="6">
    <location>
        <begin position="94"/>
        <end position="115"/>
    </location>
</feature>
<evidence type="ECO:0000313" key="8">
    <source>
        <dbReference type="EMBL" id="ARU03640.1"/>
    </source>
</evidence>
<reference evidence="8 9" key="1">
    <citation type="submission" date="2017-05" db="EMBL/GenBank/DDBJ databases">
        <authorList>
            <person name="Song R."/>
            <person name="Chenine A.L."/>
            <person name="Ruprecht R.M."/>
        </authorList>
    </citation>
    <scope>NUCLEOTIDE SEQUENCE [LARGE SCALE GENOMIC DNA]</scope>
    <source>
        <strain evidence="8 9">DSM 26136</strain>
    </source>
</reference>
<accession>A0A1Y0EJK3</accession>
<evidence type="ECO:0000256" key="1">
    <source>
        <dbReference type="ARBA" id="ARBA00004141"/>
    </source>
</evidence>
<comment type="similarity">
    <text evidence="2">Belongs to the GtrA family.</text>
</comment>
<name>A0A1Y0EJK3_9BURK</name>
<dbReference type="RefSeq" id="WP_087276630.1">
    <property type="nucleotide sequence ID" value="NZ_CP021455.1"/>
</dbReference>
<protein>
    <recommendedName>
        <fullName evidence="7">GtrA/DPMS transmembrane domain-containing protein</fullName>
    </recommendedName>
</protein>
<dbReference type="OrthoDB" id="8666056at2"/>
<dbReference type="Pfam" id="PF04138">
    <property type="entry name" value="GtrA_DPMS_TM"/>
    <property type="match status" value="1"/>
</dbReference>
<evidence type="ECO:0000256" key="2">
    <source>
        <dbReference type="ARBA" id="ARBA00009399"/>
    </source>
</evidence>
<dbReference type="InterPro" id="IPR007267">
    <property type="entry name" value="GtrA_DPMS_TM"/>
</dbReference>
<evidence type="ECO:0000256" key="5">
    <source>
        <dbReference type="ARBA" id="ARBA00023136"/>
    </source>
</evidence>
<keyword evidence="4 6" id="KW-1133">Transmembrane helix</keyword>
<keyword evidence="5 6" id="KW-0472">Membrane</keyword>
<organism evidence="8 9">
    <name type="scientific">Comamonas serinivorans</name>
    <dbReference type="NCBI Taxonomy" id="1082851"/>
    <lineage>
        <taxon>Bacteria</taxon>
        <taxon>Pseudomonadati</taxon>
        <taxon>Pseudomonadota</taxon>
        <taxon>Betaproteobacteria</taxon>
        <taxon>Burkholderiales</taxon>
        <taxon>Comamonadaceae</taxon>
        <taxon>Comamonas</taxon>
    </lineage>
</organism>
<evidence type="ECO:0000256" key="4">
    <source>
        <dbReference type="ARBA" id="ARBA00022989"/>
    </source>
</evidence>
<comment type="subcellular location">
    <subcellularLocation>
        <location evidence="1">Membrane</location>
        <topology evidence="1">Multi-pass membrane protein</topology>
    </subcellularLocation>
</comment>